<gene>
    <name evidence="1" type="ORF">EGN73_02355</name>
</gene>
<evidence type="ECO:0000313" key="2">
    <source>
        <dbReference type="Proteomes" id="UP000727490"/>
    </source>
</evidence>
<name>A0A951IW79_9BACT</name>
<dbReference type="RefSeq" id="WP_219286735.1">
    <property type="nucleotide sequence ID" value="NZ_RPHB01000001.1"/>
</dbReference>
<dbReference type="AlphaFoldDB" id="A0A951IW79"/>
<keyword evidence="2" id="KW-1185">Reference proteome</keyword>
<dbReference type="Proteomes" id="UP000727490">
    <property type="component" value="Unassembled WGS sequence"/>
</dbReference>
<comment type="caution">
    <text evidence="1">The sequence shown here is derived from an EMBL/GenBank/DDBJ whole genome shotgun (WGS) entry which is preliminary data.</text>
</comment>
<protein>
    <submittedName>
        <fullName evidence="1">Uncharacterized protein</fullName>
    </submittedName>
</protein>
<proteinExistence type="predicted"/>
<reference evidence="1 2" key="1">
    <citation type="journal article" date="2020" name="Syst. Appl. Microbiol.">
        <title>Arthrospiribacter ruber gen. nov., sp. nov., a novel bacterium isolated from Arthrospira cultures.</title>
        <authorList>
            <person name="Waleron M."/>
            <person name="Misztak A."/>
            <person name="Waleron M.M."/>
            <person name="Furmaniak M."/>
            <person name="Mrozik A."/>
            <person name="Waleron K."/>
        </authorList>
    </citation>
    <scope>NUCLEOTIDE SEQUENCE [LARGE SCALE GENOMIC DNA]</scope>
    <source>
        <strain evidence="1 2">DPMB0001</strain>
    </source>
</reference>
<organism evidence="1 2">
    <name type="scientific">Arthrospiribacter ruber</name>
    <dbReference type="NCBI Taxonomy" id="2487934"/>
    <lineage>
        <taxon>Bacteria</taxon>
        <taxon>Pseudomonadati</taxon>
        <taxon>Bacteroidota</taxon>
        <taxon>Cytophagia</taxon>
        <taxon>Cytophagales</taxon>
        <taxon>Cyclobacteriaceae</taxon>
        <taxon>Arthrospiribacter</taxon>
    </lineage>
</organism>
<accession>A0A951IW79</accession>
<dbReference type="EMBL" id="RPHB01000001">
    <property type="protein sequence ID" value="MBW3466658.1"/>
    <property type="molecule type" value="Genomic_DNA"/>
</dbReference>
<sequence>MSESMKVMLLGLFAILYFPTFGQSVYTIRQSDVDMGRAFRFNPKSDGVKGTPFLYEEAPKAKIALKSGKIYEEIPVNILPEKDEIYIQTGDMEDEPLLLKNWEWLETLEENPRLFKLVYLEGKERVVEILYEDGRDKYIALHKKVLVQPTQIKDGYTGPQYENYRGDTRFYKVNGLSSKEFKGNNSGIKEISGNKFSSVRNYIKQNKIKTEQSAGMKKVLAFIFEGA</sequence>
<evidence type="ECO:0000313" key="1">
    <source>
        <dbReference type="EMBL" id="MBW3466658.1"/>
    </source>
</evidence>